<protein>
    <submittedName>
        <fullName evidence="1">Histidine phosphatase family protein</fullName>
    </submittedName>
</protein>
<organism evidence="1 2">
    <name type="scientific">Siccibacter turicensis</name>
    <dbReference type="NCBI Taxonomy" id="357233"/>
    <lineage>
        <taxon>Bacteria</taxon>
        <taxon>Pseudomonadati</taxon>
        <taxon>Pseudomonadota</taxon>
        <taxon>Gammaproteobacteria</taxon>
        <taxon>Enterobacterales</taxon>
        <taxon>Enterobacteriaceae</taxon>
        <taxon>Siccibacter</taxon>
    </lineage>
</organism>
<proteinExistence type="predicted"/>
<sequence>MRHGKPAFNGAATLPAGDMADWIAQYDLAGIGHDIPPEAGGELARRARITVSSPLPRALASLKALGREPRLIDEVFSEAALPVYPLPGLRLSPASWAVLFRVMWLCGLSRNVESLTLAKRRARQAAGALINMANEDDGPVLLMGHGMMNRLIAKELMAQGWTTRSRHGNAYWSAGVYQLG</sequence>
<keyword evidence="2" id="KW-1185">Reference proteome</keyword>
<reference evidence="1 2" key="1">
    <citation type="submission" date="2018-03" db="EMBL/GenBank/DDBJ databases">
        <title>Draft genome sequence of the first documented clinical Siccibacter turicensis isolate in Austria.</title>
        <authorList>
            <person name="Lepuschitz S."/>
            <person name="Pekard-Amenitsch S."/>
            <person name="Haunold R."/>
            <person name="Schill S."/>
            <person name="Mach R."/>
            <person name="Allerberger F."/>
            <person name="Ruppitsch W."/>
            <person name="Forsythe S.J."/>
        </authorList>
    </citation>
    <scope>NUCLEOTIDE SEQUENCE [LARGE SCALE GENOMIC DNA]</scope>
    <source>
        <strain evidence="1 2">6100069499-17</strain>
    </source>
</reference>
<dbReference type="InterPro" id="IPR029033">
    <property type="entry name" value="His_PPase_superfam"/>
</dbReference>
<evidence type="ECO:0000313" key="2">
    <source>
        <dbReference type="Proteomes" id="UP000240212"/>
    </source>
</evidence>
<dbReference type="OrthoDB" id="9156506at2"/>
<evidence type="ECO:0000313" key="1">
    <source>
        <dbReference type="EMBL" id="PSN07510.1"/>
    </source>
</evidence>
<dbReference type="AlphaFoldDB" id="A0A2P8VJ83"/>
<name>A0A2P8VJ83_9ENTR</name>
<dbReference type="Pfam" id="PF00300">
    <property type="entry name" value="His_Phos_1"/>
    <property type="match status" value="1"/>
</dbReference>
<dbReference type="Proteomes" id="UP000240212">
    <property type="component" value="Unassembled WGS sequence"/>
</dbReference>
<gene>
    <name evidence="1" type="ORF">C7G83_10235</name>
</gene>
<dbReference type="InterPro" id="IPR013078">
    <property type="entry name" value="His_Pase_superF_clade-1"/>
</dbReference>
<comment type="caution">
    <text evidence="1">The sequence shown here is derived from an EMBL/GenBank/DDBJ whole genome shotgun (WGS) entry which is preliminary data.</text>
</comment>
<dbReference type="SUPFAM" id="SSF53254">
    <property type="entry name" value="Phosphoglycerate mutase-like"/>
    <property type="match status" value="1"/>
</dbReference>
<dbReference type="EMBL" id="PYEP01000004">
    <property type="protein sequence ID" value="PSN07510.1"/>
    <property type="molecule type" value="Genomic_DNA"/>
</dbReference>
<dbReference type="Gene3D" id="3.40.50.1240">
    <property type="entry name" value="Phosphoglycerate mutase-like"/>
    <property type="match status" value="1"/>
</dbReference>
<accession>A0A2P8VJ83</accession>